<sequence>MGTIRLLENKQNQKLHFATDVSDIILDHHFQNEVPDGIAFGEEGFFLFLIKKGHGTHTVDGETKEIQNRQLHFVFSGQTSQWNLEEGYVINCIMISGKIFETFGSYLKYPFSHYMKLGSINLSDESFEKFQYEFINIGAELKGGQEEQLTSEFRLKVIMLMLSKEIYRLHYEKRMDSACLLSRFITLVFEHFRDQRTVSFYANKLAVTTNYLNILCNKHLGKTATGIINRELLAEIKHYLTASNVSIKELSILMNFSSISSFYAFFKKYTGMTPKEFQNQYIGIDVLNKIPEDL</sequence>
<keyword evidence="3" id="KW-0804">Transcription</keyword>
<accession>A0AAD0YKQ0</accession>
<dbReference type="PROSITE" id="PS01124">
    <property type="entry name" value="HTH_ARAC_FAMILY_2"/>
    <property type="match status" value="1"/>
</dbReference>
<proteinExistence type="predicted"/>
<dbReference type="GO" id="GO:0003700">
    <property type="term" value="F:DNA-binding transcription factor activity"/>
    <property type="evidence" value="ECO:0007669"/>
    <property type="project" value="InterPro"/>
</dbReference>
<dbReference type="PANTHER" id="PTHR43280">
    <property type="entry name" value="ARAC-FAMILY TRANSCRIPTIONAL REGULATOR"/>
    <property type="match status" value="1"/>
</dbReference>
<dbReference type="SMART" id="SM00342">
    <property type="entry name" value="HTH_ARAC"/>
    <property type="match status" value="1"/>
</dbReference>
<dbReference type="RefSeq" id="WP_123856841.1">
    <property type="nucleotide sequence ID" value="NZ_CP033923.1"/>
</dbReference>
<gene>
    <name evidence="5" type="ORF">EG343_06220</name>
</gene>
<keyword evidence="2" id="KW-0238">DNA-binding</keyword>
<feature type="domain" description="HTH araC/xylS-type" evidence="4">
    <location>
        <begin position="182"/>
        <end position="280"/>
    </location>
</feature>
<keyword evidence="6" id="KW-1185">Reference proteome</keyword>
<evidence type="ECO:0000313" key="5">
    <source>
        <dbReference type="EMBL" id="AZA90238.1"/>
    </source>
</evidence>
<dbReference type="Proteomes" id="UP000278288">
    <property type="component" value="Chromosome"/>
</dbReference>
<dbReference type="AlphaFoldDB" id="A0AAD0YKQ0"/>
<dbReference type="InterPro" id="IPR018060">
    <property type="entry name" value="HTH_AraC"/>
</dbReference>
<evidence type="ECO:0000313" key="6">
    <source>
        <dbReference type="Proteomes" id="UP000278288"/>
    </source>
</evidence>
<evidence type="ECO:0000256" key="3">
    <source>
        <dbReference type="ARBA" id="ARBA00023163"/>
    </source>
</evidence>
<dbReference type="SUPFAM" id="SSF46689">
    <property type="entry name" value="Homeodomain-like"/>
    <property type="match status" value="1"/>
</dbReference>
<evidence type="ECO:0000259" key="4">
    <source>
        <dbReference type="PROSITE" id="PS01124"/>
    </source>
</evidence>
<name>A0AAD0YKQ0_CHRNA</name>
<dbReference type="Gene3D" id="1.10.10.60">
    <property type="entry name" value="Homeodomain-like"/>
    <property type="match status" value="1"/>
</dbReference>
<dbReference type="PANTHER" id="PTHR43280:SF32">
    <property type="entry name" value="TRANSCRIPTIONAL REGULATORY PROTEIN"/>
    <property type="match status" value="1"/>
</dbReference>
<dbReference type="KEGG" id="cnk:EG343_06220"/>
<dbReference type="Pfam" id="PF12833">
    <property type="entry name" value="HTH_18"/>
    <property type="match status" value="1"/>
</dbReference>
<organism evidence="5 6">
    <name type="scientific">Chryseobacterium nakagawai</name>
    <dbReference type="NCBI Taxonomy" id="1241982"/>
    <lineage>
        <taxon>Bacteria</taxon>
        <taxon>Pseudomonadati</taxon>
        <taxon>Bacteroidota</taxon>
        <taxon>Flavobacteriia</taxon>
        <taxon>Flavobacteriales</taxon>
        <taxon>Weeksellaceae</taxon>
        <taxon>Chryseobacterium group</taxon>
        <taxon>Chryseobacterium</taxon>
    </lineage>
</organism>
<evidence type="ECO:0000256" key="2">
    <source>
        <dbReference type="ARBA" id="ARBA00023125"/>
    </source>
</evidence>
<dbReference type="GO" id="GO:0043565">
    <property type="term" value="F:sequence-specific DNA binding"/>
    <property type="evidence" value="ECO:0007669"/>
    <property type="project" value="InterPro"/>
</dbReference>
<dbReference type="InterPro" id="IPR009057">
    <property type="entry name" value="Homeodomain-like_sf"/>
</dbReference>
<keyword evidence="1" id="KW-0805">Transcription regulation</keyword>
<protein>
    <submittedName>
        <fullName evidence="5">AraC family transcriptional regulator</fullName>
    </submittedName>
</protein>
<reference evidence="5 6" key="1">
    <citation type="submission" date="2018-11" db="EMBL/GenBank/DDBJ databases">
        <title>Proposal to divide the Flavobacteriaceae and reorganize its genera based on Amino Acid Identity values calculated from whole genome sequences.</title>
        <authorList>
            <person name="Nicholson A.C."/>
            <person name="Gulvik C.A."/>
            <person name="Whitney A.M."/>
            <person name="Humrighouse B.W."/>
            <person name="Bell M."/>
            <person name="Holmes B."/>
            <person name="Steigerwalt A.G."/>
            <person name="Villarma A."/>
            <person name="Sheth M."/>
            <person name="Batra D."/>
            <person name="Pryor J."/>
            <person name="Bernardet J.-F."/>
            <person name="Hugo C."/>
            <person name="Kampfer P."/>
            <person name="Newman J."/>
            <person name="McQuiston J.R."/>
        </authorList>
    </citation>
    <scope>NUCLEOTIDE SEQUENCE [LARGE SCALE GENOMIC DNA]</scope>
    <source>
        <strain evidence="5 6">G0041</strain>
    </source>
</reference>
<evidence type="ECO:0000256" key="1">
    <source>
        <dbReference type="ARBA" id="ARBA00023015"/>
    </source>
</evidence>
<dbReference type="EMBL" id="CP033923">
    <property type="protein sequence ID" value="AZA90238.1"/>
    <property type="molecule type" value="Genomic_DNA"/>
</dbReference>